<dbReference type="InterPro" id="IPR053709">
    <property type="entry name" value="eRP_eS24_sf"/>
</dbReference>
<dbReference type="GO" id="GO:0003729">
    <property type="term" value="F:mRNA binding"/>
    <property type="evidence" value="ECO:0007669"/>
    <property type="project" value="UniProtKB-ARBA"/>
</dbReference>
<keyword evidence="4" id="KW-1185">Reference proteome</keyword>
<dbReference type="GO" id="GO:1990904">
    <property type="term" value="C:ribonucleoprotein complex"/>
    <property type="evidence" value="ECO:0007669"/>
    <property type="project" value="UniProtKB-KW"/>
</dbReference>
<dbReference type="GO" id="GO:0006412">
    <property type="term" value="P:translation"/>
    <property type="evidence" value="ECO:0007669"/>
    <property type="project" value="InterPro"/>
</dbReference>
<dbReference type="InterPro" id="IPR012678">
    <property type="entry name" value="Ribosomal_uL23/eL15/eS24_sf"/>
</dbReference>
<evidence type="ECO:0000256" key="2">
    <source>
        <dbReference type="ARBA" id="ARBA00023274"/>
    </source>
</evidence>
<dbReference type="PANTHER" id="PTHR10496">
    <property type="entry name" value="40S RIBOSOMAL PROTEIN S24"/>
    <property type="match status" value="1"/>
</dbReference>
<dbReference type="SUPFAM" id="SSF54189">
    <property type="entry name" value="Ribosomal proteins S24e, L23 and L15e"/>
    <property type="match status" value="1"/>
</dbReference>
<comment type="caution">
    <text evidence="3">The sequence shown here is derived from an EMBL/GenBank/DDBJ whole genome shotgun (WGS) entry which is preliminary data.</text>
</comment>
<dbReference type="GO" id="GO:0003735">
    <property type="term" value="F:structural constituent of ribosome"/>
    <property type="evidence" value="ECO:0007669"/>
    <property type="project" value="InterPro"/>
</dbReference>
<proteinExistence type="predicted"/>
<dbReference type="EMBL" id="SMOL01000781">
    <property type="protein sequence ID" value="KAB2595883.1"/>
    <property type="molecule type" value="Genomic_DNA"/>
</dbReference>
<dbReference type="Gene3D" id="3.30.70.3370">
    <property type="match status" value="1"/>
</dbReference>
<gene>
    <name evidence="3" type="ORF">D8674_031333</name>
</gene>
<accession>A0A5N5EZG2</accession>
<reference evidence="3 4" key="1">
    <citation type="submission" date="2019-09" db="EMBL/GenBank/DDBJ databases">
        <authorList>
            <person name="Ou C."/>
        </authorList>
    </citation>
    <scope>NUCLEOTIDE SEQUENCE [LARGE SCALE GENOMIC DNA]</scope>
    <source>
        <strain evidence="3">S2</strain>
        <tissue evidence="3">Leaf</tissue>
    </source>
</reference>
<evidence type="ECO:0000313" key="4">
    <source>
        <dbReference type="Proteomes" id="UP000327157"/>
    </source>
</evidence>
<dbReference type="AlphaFoldDB" id="A0A5N5EZG2"/>
<keyword evidence="1" id="KW-0689">Ribosomal protein</keyword>
<evidence type="ECO:0000313" key="3">
    <source>
        <dbReference type="EMBL" id="KAB2595883.1"/>
    </source>
</evidence>
<evidence type="ECO:0008006" key="5">
    <source>
        <dbReference type="Google" id="ProtNLM"/>
    </source>
</evidence>
<protein>
    <recommendedName>
        <fullName evidence="5">40S ribosomal protein S24</fullName>
    </recommendedName>
</protein>
<dbReference type="Proteomes" id="UP000327157">
    <property type="component" value="Chromosome 7"/>
</dbReference>
<dbReference type="GO" id="GO:0005840">
    <property type="term" value="C:ribosome"/>
    <property type="evidence" value="ECO:0007669"/>
    <property type="project" value="UniProtKB-KW"/>
</dbReference>
<reference evidence="3 4" key="3">
    <citation type="submission" date="2019-11" db="EMBL/GenBank/DDBJ databases">
        <title>A de novo genome assembly of a pear dwarfing rootstock.</title>
        <authorList>
            <person name="Wang F."/>
            <person name="Wang J."/>
            <person name="Li S."/>
            <person name="Zhang Y."/>
            <person name="Fang M."/>
            <person name="Ma L."/>
            <person name="Zhao Y."/>
            <person name="Jiang S."/>
        </authorList>
    </citation>
    <scope>NUCLEOTIDE SEQUENCE [LARGE SCALE GENOMIC DNA]</scope>
    <source>
        <strain evidence="3">S2</strain>
        <tissue evidence="3">Leaf</tissue>
    </source>
</reference>
<dbReference type="OrthoDB" id="10251131at2759"/>
<dbReference type="Pfam" id="PF01282">
    <property type="entry name" value="Ribosomal_S24e"/>
    <property type="match status" value="1"/>
</dbReference>
<name>A0A5N5EZG2_9ROSA</name>
<organism evidence="3 4">
    <name type="scientific">Pyrus ussuriensis x Pyrus communis</name>
    <dbReference type="NCBI Taxonomy" id="2448454"/>
    <lineage>
        <taxon>Eukaryota</taxon>
        <taxon>Viridiplantae</taxon>
        <taxon>Streptophyta</taxon>
        <taxon>Embryophyta</taxon>
        <taxon>Tracheophyta</taxon>
        <taxon>Spermatophyta</taxon>
        <taxon>Magnoliopsida</taxon>
        <taxon>eudicotyledons</taxon>
        <taxon>Gunneridae</taxon>
        <taxon>Pentapetalae</taxon>
        <taxon>rosids</taxon>
        <taxon>fabids</taxon>
        <taxon>Rosales</taxon>
        <taxon>Rosaceae</taxon>
        <taxon>Amygdaloideae</taxon>
        <taxon>Maleae</taxon>
        <taxon>Pyrus</taxon>
    </lineage>
</organism>
<evidence type="ECO:0000256" key="1">
    <source>
        <dbReference type="ARBA" id="ARBA00022980"/>
    </source>
</evidence>
<dbReference type="InterPro" id="IPR001976">
    <property type="entry name" value="Ribosomal_eS24"/>
</dbReference>
<sequence>MVDRKAMMIWTTKFMTNYLLSKKQFLIDHVLHPGRPNVSKSEVRDPNSIFVFKFNTHFGGGKSSGFCLIYYAVENAKKYKPKYRLIRKPQPNTSRKITSLKPPLIVASTVKSGDYSKKKKKKKNHR</sequence>
<keyword evidence="2" id="KW-0687">Ribonucleoprotein</keyword>
<reference evidence="4" key="2">
    <citation type="submission" date="2019-10" db="EMBL/GenBank/DDBJ databases">
        <title>A de novo genome assembly of a pear dwarfing rootstock.</title>
        <authorList>
            <person name="Wang F."/>
            <person name="Wang J."/>
            <person name="Li S."/>
            <person name="Zhang Y."/>
            <person name="Fang M."/>
            <person name="Ma L."/>
            <person name="Zhao Y."/>
            <person name="Jiang S."/>
        </authorList>
    </citation>
    <scope>NUCLEOTIDE SEQUENCE [LARGE SCALE GENOMIC DNA]</scope>
</reference>